<dbReference type="AlphaFoldDB" id="A0A0E3M5V8"/>
<name>A0A0E3M5V8_CLOSL</name>
<proteinExistence type="predicted"/>
<dbReference type="Gene3D" id="3.40.50.150">
    <property type="entry name" value="Vaccinia Virus protein VP39"/>
    <property type="match status" value="1"/>
</dbReference>
<dbReference type="HOGENOM" id="CLU_049591_0_0_9"/>
<evidence type="ECO:0000313" key="2">
    <source>
        <dbReference type="Proteomes" id="UP000033115"/>
    </source>
</evidence>
<dbReference type="KEGG" id="csq:CSCA_1784"/>
<protein>
    <recommendedName>
        <fullName evidence="3">Phytanoyl-CoA dioxygenase</fullName>
    </recommendedName>
</protein>
<evidence type="ECO:0000313" key="1">
    <source>
        <dbReference type="EMBL" id="AKA68909.1"/>
    </source>
</evidence>
<dbReference type="InterPro" id="IPR029063">
    <property type="entry name" value="SAM-dependent_MTases_sf"/>
</dbReference>
<evidence type="ECO:0008006" key="3">
    <source>
        <dbReference type="Google" id="ProtNLM"/>
    </source>
</evidence>
<dbReference type="RefSeq" id="WP_029161901.1">
    <property type="nucleotide sequence ID" value="NZ_CP009933.1"/>
</dbReference>
<gene>
    <name evidence="1" type="ORF">CSCA_1784</name>
</gene>
<reference evidence="1 2" key="1">
    <citation type="journal article" date="2015" name="J. Biotechnol.">
        <title>Complete genome sequence of a malodorant-producing acetogen, Clostridium scatologenes ATCC 25775(T).</title>
        <authorList>
            <person name="Zhu Z."/>
            <person name="Guo T."/>
            <person name="Zheng H."/>
            <person name="Song T."/>
            <person name="Ouyang P."/>
            <person name="Xie J."/>
        </authorList>
    </citation>
    <scope>NUCLEOTIDE SEQUENCE [LARGE SCALE GENOMIC DNA]</scope>
    <source>
        <strain evidence="1 2">ATCC 25775</strain>
    </source>
</reference>
<dbReference type="STRING" id="1548.CSCA_1784"/>
<dbReference type="Proteomes" id="UP000033115">
    <property type="component" value="Chromosome"/>
</dbReference>
<organism evidence="1 2">
    <name type="scientific">Clostridium scatologenes</name>
    <dbReference type="NCBI Taxonomy" id="1548"/>
    <lineage>
        <taxon>Bacteria</taxon>
        <taxon>Bacillati</taxon>
        <taxon>Bacillota</taxon>
        <taxon>Clostridia</taxon>
        <taxon>Eubacteriales</taxon>
        <taxon>Clostridiaceae</taxon>
        <taxon>Clostridium</taxon>
    </lineage>
</organism>
<keyword evidence="2" id="KW-1185">Reference proteome</keyword>
<accession>A0A0E3M5V8</accession>
<dbReference type="EMBL" id="CP009933">
    <property type="protein sequence ID" value="AKA68909.1"/>
    <property type="molecule type" value="Genomic_DNA"/>
</dbReference>
<sequence>MKDYKEELNRITGLLLKKEDNYVEIKKAADDLYHLFVTVSGLDEDDEACRKDYYLPKGKAIGTVWAGMCVKEFMRTKKFVRGVFLGIKCAKEKFPNRKINILYAGTGPFATLMLPLTTIFSSSEVGFTLLEINLHSIESLRKVIKTFKVEEYVEKIVQCDAAEYKVDRDKPIHMIVTETMQNGLKKEPQVAITLNLLPQMEQGGILIPENVVIKAGLLDPKRDMDRMMGVEEADKDYYYPLHKIFELNKKTIEIKKDDNNCFPKVETQMPEYAAKRYKRLSLFTDIQVFEEEKLTYMQCSLNMPLKVIDIDWINKPVKRVSFQYNMCENPGLICKVKF</sequence>